<reference evidence="2 3" key="1">
    <citation type="submission" date="2015-05" db="EMBL/GenBank/DDBJ databases">
        <title>Whole genome sequence and identification of bacterial endophytes from Costus igneus.</title>
        <authorList>
            <person name="Lee Y.P."/>
            <person name="Gan H.M."/>
            <person name="Eng W."/>
            <person name="Wheatley M.S."/>
            <person name="Caraballo A."/>
            <person name="Polter S."/>
            <person name="Savka M.A."/>
            <person name="Hudson A.O."/>
        </authorList>
    </citation>
    <scope>NUCLEOTIDE SEQUENCE [LARGE SCALE GENOMIC DNA]</scope>
    <source>
        <strain evidence="2 3">RIT379</strain>
    </source>
</reference>
<protein>
    <submittedName>
        <fullName evidence="2">Uncharacterized protein</fullName>
    </submittedName>
</protein>
<accession>A0A0J1KRA0</accession>
<dbReference type="RefSeq" id="WP_031538328.1">
    <property type="nucleotide sequence ID" value="NZ_JADYUA010000120.1"/>
</dbReference>
<dbReference type="Proteomes" id="UP000036045">
    <property type="component" value="Unassembled WGS sequence"/>
</dbReference>
<sequence>MNNTNSKSEQSDQSPISSSLRLALITAILTTIEEGIATIEAITVIDEEIINSEKEKQDQKELDEKFEKMQQQIDKLTTELTKVTKKEMGTNRKQ</sequence>
<evidence type="ECO:0000313" key="3">
    <source>
        <dbReference type="Proteomes" id="UP000036045"/>
    </source>
</evidence>
<name>A0A0J1KRA0_NIACI</name>
<feature type="coiled-coil region" evidence="1">
    <location>
        <begin position="52"/>
        <end position="86"/>
    </location>
</feature>
<evidence type="ECO:0000256" key="1">
    <source>
        <dbReference type="SAM" id="Coils"/>
    </source>
</evidence>
<dbReference type="AlphaFoldDB" id="A0A0J1KRA0"/>
<dbReference type="EMBL" id="LDPH01000041">
    <property type="protein sequence ID" value="KLV19230.1"/>
    <property type="molecule type" value="Genomic_DNA"/>
</dbReference>
<gene>
    <name evidence="2" type="ORF">ABW02_23845</name>
</gene>
<organism evidence="2 3">
    <name type="scientific">Niallia circulans</name>
    <name type="common">Bacillus circulans</name>
    <dbReference type="NCBI Taxonomy" id="1397"/>
    <lineage>
        <taxon>Bacteria</taxon>
        <taxon>Bacillati</taxon>
        <taxon>Bacillota</taxon>
        <taxon>Bacilli</taxon>
        <taxon>Bacillales</taxon>
        <taxon>Bacillaceae</taxon>
        <taxon>Niallia</taxon>
    </lineage>
</organism>
<proteinExistence type="predicted"/>
<evidence type="ECO:0000313" key="2">
    <source>
        <dbReference type="EMBL" id="KLV19230.1"/>
    </source>
</evidence>
<keyword evidence="1" id="KW-0175">Coiled coil</keyword>
<keyword evidence="3" id="KW-1185">Reference proteome</keyword>
<comment type="caution">
    <text evidence="2">The sequence shown here is derived from an EMBL/GenBank/DDBJ whole genome shotgun (WGS) entry which is preliminary data.</text>
</comment>
<dbReference type="PATRIC" id="fig|1397.4.peg.4274"/>